<comment type="caution">
    <text evidence="1">The sequence shown here is derived from an EMBL/GenBank/DDBJ whole genome shotgun (WGS) entry which is preliminary data.</text>
</comment>
<protein>
    <recommendedName>
        <fullName evidence="3">Addiction module antitoxin RelB</fullName>
    </recommendedName>
</protein>
<dbReference type="RefSeq" id="WP_332080507.1">
    <property type="nucleotide sequence ID" value="NZ_JAZHYN010000006.1"/>
</dbReference>
<sequence>MTKLLEKAIDKARALSEGEQDIVALLILDAIETGAHPAALDDVTIAALEDGLAEARRGEFASEEEVAALWKRHGL</sequence>
<name>A0ABU7XDY8_9HYPH</name>
<reference evidence="1 2" key="1">
    <citation type="submission" date="2024-02" db="EMBL/GenBank/DDBJ databases">
        <authorList>
            <person name="Grouzdev D."/>
        </authorList>
    </citation>
    <scope>NUCLEOTIDE SEQUENCE [LARGE SCALE GENOMIC DNA]</scope>
    <source>
        <strain evidence="1 2">9N</strain>
    </source>
</reference>
<proteinExistence type="predicted"/>
<dbReference type="Proteomes" id="UP001350748">
    <property type="component" value="Unassembled WGS sequence"/>
</dbReference>
<dbReference type="EMBL" id="JAZHYN010000006">
    <property type="protein sequence ID" value="MEF3365597.1"/>
    <property type="molecule type" value="Genomic_DNA"/>
</dbReference>
<keyword evidence="2" id="KW-1185">Reference proteome</keyword>
<organism evidence="1 2">
    <name type="scientific">Methylocystis borbori</name>
    <dbReference type="NCBI Taxonomy" id="3118750"/>
    <lineage>
        <taxon>Bacteria</taxon>
        <taxon>Pseudomonadati</taxon>
        <taxon>Pseudomonadota</taxon>
        <taxon>Alphaproteobacteria</taxon>
        <taxon>Hyphomicrobiales</taxon>
        <taxon>Methylocystaceae</taxon>
        <taxon>Methylocystis</taxon>
    </lineage>
</organism>
<accession>A0ABU7XDY8</accession>
<evidence type="ECO:0008006" key="3">
    <source>
        <dbReference type="Google" id="ProtNLM"/>
    </source>
</evidence>
<gene>
    <name evidence="1" type="ORF">V3H18_03520</name>
</gene>
<evidence type="ECO:0000313" key="1">
    <source>
        <dbReference type="EMBL" id="MEF3365597.1"/>
    </source>
</evidence>
<evidence type="ECO:0000313" key="2">
    <source>
        <dbReference type="Proteomes" id="UP001350748"/>
    </source>
</evidence>